<dbReference type="InterPro" id="IPR004045">
    <property type="entry name" value="Glutathione_S-Trfase_N"/>
</dbReference>
<proteinExistence type="inferred from homology"/>
<dbReference type="PROSITE" id="PS50404">
    <property type="entry name" value="GST_NTER"/>
    <property type="match status" value="1"/>
</dbReference>
<dbReference type="InterPro" id="IPR036249">
    <property type="entry name" value="Thioredoxin-like_sf"/>
</dbReference>
<evidence type="ECO:0000313" key="6">
    <source>
        <dbReference type="Proteomes" id="UP000663854"/>
    </source>
</evidence>
<dbReference type="InterPro" id="IPR040079">
    <property type="entry name" value="Glutathione_S-Trfase"/>
</dbReference>
<dbReference type="PROSITE" id="PS50405">
    <property type="entry name" value="GST_CTER"/>
    <property type="match status" value="1"/>
</dbReference>
<feature type="domain" description="GST N-terminal" evidence="2">
    <location>
        <begin position="6"/>
        <end position="86"/>
    </location>
</feature>
<dbReference type="InterPro" id="IPR010987">
    <property type="entry name" value="Glutathione-S-Trfase_C-like"/>
</dbReference>
<sequence>MSKELINVELVGIPFSTFTRTIRLGLEEKSIPYKLIFALPHTDVANKYHPFERIPSFNFEYDGEKQTLIESAAITNFIDAIWPEIPLRPSRISSDLNDIFTNARIDELISIASNYVFNSVEPPVVKARLKFEKDQKQENEIVCLLTDSVQQLHQILTKLEQYSALKDNKQFLAGDNITWADFFCYPPLADLRAINEGKCIQGESAQLTKLAAWMNRMETIESVKKTMKDTLQDGWRPPFLRL</sequence>
<dbReference type="PANTHER" id="PTHR43968:SF6">
    <property type="entry name" value="GLUTATHIONE S-TRANSFERASE OMEGA"/>
    <property type="match status" value="1"/>
</dbReference>
<evidence type="ECO:0008006" key="8">
    <source>
        <dbReference type="Google" id="ProtNLM"/>
    </source>
</evidence>
<evidence type="ECO:0000259" key="3">
    <source>
        <dbReference type="PROSITE" id="PS50405"/>
    </source>
</evidence>
<dbReference type="SFLD" id="SFLDS00019">
    <property type="entry name" value="Glutathione_Transferase_(cytos"/>
    <property type="match status" value="1"/>
</dbReference>
<comment type="caution">
    <text evidence="4">The sequence shown here is derived from an EMBL/GenBank/DDBJ whole genome shotgun (WGS) entry which is preliminary data.</text>
</comment>
<protein>
    <recommendedName>
        <fullName evidence="8">Glutathione S-transferase</fullName>
    </recommendedName>
</protein>
<dbReference type="PANTHER" id="PTHR43968">
    <property type="match status" value="1"/>
</dbReference>
<evidence type="ECO:0000313" key="7">
    <source>
        <dbReference type="Proteomes" id="UP000663870"/>
    </source>
</evidence>
<dbReference type="SUPFAM" id="SSF52833">
    <property type="entry name" value="Thioredoxin-like"/>
    <property type="match status" value="1"/>
</dbReference>
<evidence type="ECO:0000313" key="5">
    <source>
        <dbReference type="EMBL" id="CAF1599174.1"/>
    </source>
</evidence>
<dbReference type="Gene3D" id="3.40.30.10">
    <property type="entry name" value="Glutaredoxin"/>
    <property type="match status" value="1"/>
</dbReference>
<dbReference type="EMBL" id="CAJNOL010005053">
    <property type="protein sequence ID" value="CAF1599174.1"/>
    <property type="molecule type" value="Genomic_DNA"/>
</dbReference>
<dbReference type="Pfam" id="PF13410">
    <property type="entry name" value="GST_C_2"/>
    <property type="match status" value="1"/>
</dbReference>
<dbReference type="SUPFAM" id="SSF47616">
    <property type="entry name" value="GST C-terminal domain-like"/>
    <property type="match status" value="1"/>
</dbReference>
<dbReference type="Proteomes" id="UP000663870">
    <property type="component" value="Unassembled WGS sequence"/>
</dbReference>
<reference evidence="4" key="1">
    <citation type="submission" date="2021-02" db="EMBL/GenBank/DDBJ databases">
        <authorList>
            <person name="Nowell W R."/>
        </authorList>
    </citation>
    <scope>NUCLEOTIDE SEQUENCE</scope>
</reference>
<dbReference type="Proteomes" id="UP000663854">
    <property type="component" value="Unassembled WGS sequence"/>
</dbReference>
<evidence type="ECO:0000256" key="1">
    <source>
        <dbReference type="ARBA" id="ARBA00011067"/>
    </source>
</evidence>
<feature type="domain" description="GST C-terminal" evidence="3">
    <location>
        <begin position="98"/>
        <end position="239"/>
    </location>
</feature>
<name>A0A815H1Z2_9BILA</name>
<dbReference type="AlphaFoldDB" id="A0A815H1Z2"/>
<dbReference type="InterPro" id="IPR036282">
    <property type="entry name" value="Glutathione-S-Trfase_C_sf"/>
</dbReference>
<dbReference type="Pfam" id="PF13417">
    <property type="entry name" value="GST_N_3"/>
    <property type="match status" value="1"/>
</dbReference>
<dbReference type="InterPro" id="IPR050983">
    <property type="entry name" value="GST_Omega/HSP26"/>
</dbReference>
<evidence type="ECO:0000313" key="4">
    <source>
        <dbReference type="EMBL" id="CAF1345728.1"/>
    </source>
</evidence>
<gene>
    <name evidence="5" type="ORF">JXQ802_LOCUS48093</name>
    <name evidence="4" type="ORF">PYM288_LOCUS32125</name>
</gene>
<keyword evidence="7" id="KW-1185">Reference proteome</keyword>
<dbReference type="Gene3D" id="1.20.1050.10">
    <property type="match status" value="1"/>
</dbReference>
<organism evidence="4 6">
    <name type="scientific">Rotaria sordida</name>
    <dbReference type="NCBI Taxonomy" id="392033"/>
    <lineage>
        <taxon>Eukaryota</taxon>
        <taxon>Metazoa</taxon>
        <taxon>Spiralia</taxon>
        <taxon>Gnathifera</taxon>
        <taxon>Rotifera</taxon>
        <taxon>Eurotatoria</taxon>
        <taxon>Bdelloidea</taxon>
        <taxon>Philodinida</taxon>
        <taxon>Philodinidae</taxon>
        <taxon>Rotaria</taxon>
    </lineage>
</organism>
<dbReference type="GO" id="GO:0005737">
    <property type="term" value="C:cytoplasm"/>
    <property type="evidence" value="ECO:0007669"/>
    <property type="project" value="TreeGrafter"/>
</dbReference>
<comment type="similarity">
    <text evidence="1">Belongs to the GST superfamily. Omega family.</text>
</comment>
<dbReference type="EMBL" id="CAJNOH010003696">
    <property type="protein sequence ID" value="CAF1345728.1"/>
    <property type="molecule type" value="Genomic_DNA"/>
</dbReference>
<accession>A0A815H1Z2</accession>
<evidence type="ECO:0000259" key="2">
    <source>
        <dbReference type="PROSITE" id="PS50404"/>
    </source>
</evidence>